<dbReference type="AlphaFoldDB" id="A0A1M6FS59"/>
<accession>A0A1M6FS59</accession>
<protein>
    <recommendedName>
        <fullName evidence="2">Antitoxin</fullName>
    </recommendedName>
</protein>
<dbReference type="RefSeq" id="WP_072868554.1">
    <property type="nucleotide sequence ID" value="NZ_FQZM01000017.1"/>
</dbReference>
<evidence type="ECO:0000256" key="2">
    <source>
        <dbReference type="RuleBase" id="RU362080"/>
    </source>
</evidence>
<reference evidence="4" key="1">
    <citation type="submission" date="2016-11" db="EMBL/GenBank/DDBJ databases">
        <authorList>
            <person name="Varghese N."/>
            <person name="Submissions S."/>
        </authorList>
    </citation>
    <scope>NUCLEOTIDE SEQUENCE [LARGE SCALE GENOMIC DNA]</scope>
    <source>
        <strain evidence="4">DSM 16057</strain>
    </source>
</reference>
<keyword evidence="4" id="KW-1185">Reference proteome</keyword>
<evidence type="ECO:0000313" key="4">
    <source>
        <dbReference type="Proteomes" id="UP000184529"/>
    </source>
</evidence>
<evidence type="ECO:0000313" key="3">
    <source>
        <dbReference type="EMBL" id="SHJ00522.1"/>
    </source>
</evidence>
<dbReference type="Proteomes" id="UP000184529">
    <property type="component" value="Unassembled WGS sequence"/>
</dbReference>
<dbReference type="InterPro" id="IPR006442">
    <property type="entry name" value="Antitoxin_Phd/YefM"/>
</dbReference>
<comment type="function">
    <text evidence="2">Antitoxin component of a type II toxin-antitoxin (TA) system.</text>
</comment>
<dbReference type="PANTHER" id="PTHR35377">
    <property type="entry name" value="ANTITOXIN VAPB49-RELATED-RELATED"/>
    <property type="match status" value="1"/>
</dbReference>
<dbReference type="SUPFAM" id="SSF143120">
    <property type="entry name" value="YefM-like"/>
    <property type="match status" value="1"/>
</dbReference>
<evidence type="ECO:0000256" key="1">
    <source>
        <dbReference type="ARBA" id="ARBA00009981"/>
    </source>
</evidence>
<dbReference type="STRING" id="1121432.SAMN02745219_01530"/>
<dbReference type="InterPro" id="IPR036165">
    <property type="entry name" value="YefM-like_sf"/>
</dbReference>
<gene>
    <name evidence="3" type="ORF">SAMN02745219_01530</name>
</gene>
<dbReference type="Pfam" id="PF02604">
    <property type="entry name" value="PhdYeFM_antitox"/>
    <property type="match status" value="1"/>
</dbReference>
<proteinExistence type="inferred from homology"/>
<dbReference type="Gene3D" id="3.40.1620.10">
    <property type="entry name" value="YefM-like domain"/>
    <property type="match status" value="1"/>
</dbReference>
<name>A0A1M6FS59_9FIRM</name>
<comment type="similarity">
    <text evidence="1 2">Belongs to the phD/YefM antitoxin family.</text>
</comment>
<organism evidence="3 4">
    <name type="scientific">Desulfofundulus thermosubterraneus DSM 16057</name>
    <dbReference type="NCBI Taxonomy" id="1121432"/>
    <lineage>
        <taxon>Bacteria</taxon>
        <taxon>Bacillati</taxon>
        <taxon>Bacillota</taxon>
        <taxon>Clostridia</taxon>
        <taxon>Eubacteriales</taxon>
        <taxon>Peptococcaceae</taxon>
        <taxon>Desulfofundulus</taxon>
    </lineage>
</organism>
<dbReference type="InterPro" id="IPR051416">
    <property type="entry name" value="phD-YefM_TA_antitoxins"/>
</dbReference>
<dbReference type="NCBIfam" id="TIGR01552">
    <property type="entry name" value="phd_fam"/>
    <property type="match status" value="1"/>
</dbReference>
<dbReference type="EMBL" id="FQZM01000017">
    <property type="protein sequence ID" value="SHJ00522.1"/>
    <property type="molecule type" value="Genomic_DNA"/>
</dbReference>
<sequence>MKAGIREVKNRFSEYLRRVKQGEIIVITERNVPVARLVPVQEKGQLPVLTLVEEKLASWQGGKPRGAAVPPAVLGTASIATLVVEDRR</sequence>
<dbReference type="OrthoDB" id="2376460at2"/>